<name>A0A380U129_ACTLI</name>
<dbReference type="Gene3D" id="2.60.40.420">
    <property type="entry name" value="Cupredoxins - blue copper proteins"/>
    <property type="match status" value="3"/>
</dbReference>
<organism evidence="9 10">
    <name type="scientific">Actinobacillus lignieresii</name>
    <dbReference type="NCBI Taxonomy" id="720"/>
    <lineage>
        <taxon>Bacteria</taxon>
        <taxon>Pseudomonadati</taxon>
        <taxon>Pseudomonadota</taxon>
        <taxon>Gammaproteobacteria</taxon>
        <taxon>Pasteurellales</taxon>
        <taxon>Pasteurellaceae</taxon>
        <taxon>Actinobacillus</taxon>
    </lineage>
</organism>
<keyword evidence="4 5" id="KW-0131">Cell cycle</keyword>
<dbReference type="GO" id="GO:0043093">
    <property type="term" value="P:FtsZ-dependent cytokinesis"/>
    <property type="evidence" value="ECO:0007669"/>
    <property type="project" value="UniProtKB-UniRule"/>
</dbReference>
<dbReference type="EMBL" id="UFRN01000002">
    <property type="protein sequence ID" value="SUT94715.1"/>
    <property type="molecule type" value="Genomic_DNA"/>
</dbReference>
<evidence type="ECO:0000256" key="2">
    <source>
        <dbReference type="ARBA" id="ARBA00022729"/>
    </source>
</evidence>
<dbReference type="Proteomes" id="UP000254253">
    <property type="component" value="Unassembled WGS sequence"/>
</dbReference>
<dbReference type="SUPFAM" id="SSF49503">
    <property type="entry name" value="Cupredoxins"/>
    <property type="match status" value="3"/>
</dbReference>
<evidence type="ECO:0000256" key="5">
    <source>
        <dbReference type="HAMAP-Rule" id="MF_00915"/>
    </source>
</evidence>
<dbReference type="PROSITE" id="PS51318">
    <property type="entry name" value="TAT"/>
    <property type="match status" value="1"/>
</dbReference>
<dbReference type="Pfam" id="PF07732">
    <property type="entry name" value="Cu-oxidase_3"/>
    <property type="match status" value="1"/>
</dbReference>
<comment type="subcellular location">
    <subcellularLocation>
        <location evidence="5">Periplasm</location>
    </subcellularLocation>
    <text evidence="5">Localizes to the division septum.</text>
</comment>
<dbReference type="GO" id="GO:0005507">
    <property type="term" value="F:copper ion binding"/>
    <property type="evidence" value="ECO:0007669"/>
    <property type="project" value="InterPro"/>
</dbReference>
<dbReference type="CDD" id="cd13867">
    <property type="entry name" value="CuRO_2_CueO_FtsP"/>
    <property type="match status" value="1"/>
</dbReference>
<evidence type="ECO:0000259" key="7">
    <source>
        <dbReference type="Pfam" id="PF07731"/>
    </source>
</evidence>
<evidence type="ECO:0000313" key="10">
    <source>
        <dbReference type="Proteomes" id="UP000254253"/>
    </source>
</evidence>
<proteinExistence type="inferred from homology"/>
<keyword evidence="10" id="KW-1185">Reference proteome</keyword>
<dbReference type="PANTHER" id="PTHR48267">
    <property type="entry name" value="CUPREDOXIN SUPERFAMILY PROTEIN"/>
    <property type="match status" value="1"/>
</dbReference>
<gene>
    <name evidence="5 9" type="primary">ftsP</name>
    <name evidence="9" type="ORF">NCTC4191_01663</name>
</gene>
<evidence type="ECO:0000256" key="4">
    <source>
        <dbReference type="ARBA" id="ARBA00023306"/>
    </source>
</evidence>
<evidence type="ECO:0000256" key="6">
    <source>
        <dbReference type="SAM" id="SignalP"/>
    </source>
</evidence>
<protein>
    <recommendedName>
        <fullName evidence="5">Cell division protein FtsP</fullName>
    </recommendedName>
</protein>
<dbReference type="HAMAP" id="MF_00915">
    <property type="entry name" value="FtsP"/>
    <property type="match status" value="1"/>
</dbReference>
<feature type="signal peptide" evidence="6">
    <location>
        <begin position="1"/>
        <end position="28"/>
    </location>
</feature>
<accession>A0A380U129</accession>
<dbReference type="InterPro" id="IPR011706">
    <property type="entry name" value="Cu-oxidase_C"/>
</dbReference>
<dbReference type="InterPro" id="IPR006311">
    <property type="entry name" value="TAT_signal"/>
</dbReference>
<keyword evidence="2 6" id="KW-0732">Signal</keyword>
<dbReference type="GO" id="GO:0032153">
    <property type="term" value="C:cell division site"/>
    <property type="evidence" value="ECO:0007669"/>
    <property type="project" value="UniProtKB-UniRule"/>
</dbReference>
<dbReference type="Pfam" id="PF07731">
    <property type="entry name" value="Cu-oxidase_2"/>
    <property type="match status" value="1"/>
</dbReference>
<evidence type="ECO:0000259" key="8">
    <source>
        <dbReference type="Pfam" id="PF07732"/>
    </source>
</evidence>
<dbReference type="RefSeq" id="WP_115587585.1">
    <property type="nucleotide sequence ID" value="NZ_UFRM01000001.1"/>
</dbReference>
<dbReference type="InterPro" id="IPR008972">
    <property type="entry name" value="Cupredoxin"/>
</dbReference>
<comment type="function">
    <text evidence="5">Cell division protein that is required for growth during stress conditions. May be involved in protecting or stabilizing the divisomal assembly under conditions of stress.</text>
</comment>
<feature type="domain" description="Plastocyanin-like" evidence="7">
    <location>
        <begin position="357"/>
        <end position="441"/>
    </location>
</feature>
<feature type="chain" id="PRO_5016756146" description="Cell division protein FtsP" evidence="6">
    <location>
        <begin position="29"/>
        <end position="470"/>
    </location>
</feature>
<dbReference type="InterPro" id="IPR026589">
    <property type="entry name" value="FtsP"/>
</dbReference>
<comment type="similarity">
    <text evidence="5">Belongs to the FtsP family.</text>
</comment>
<feature type="domain" description="Plastocyanin-like" evidence="8">
    <location>
        <begin position="55"/>
        <end position="167"/>
    </location>
</feature>
<dbReference type="CDD" id="cd04232">
    <property type="entry name" value="CuRO_1_CueO_FtsP"/>
    <property type="match status" value="1"/>
</dbReference>
<keyword evidence="1 5" id="KW-0132">Cell division</keyword>
<keyword evidence="3 5" id="KW-0574">Periplasm</keyword>
<dbReference type="AlphaFoldDB" id="A0A380U129"/>
<dbReference type="GO" id="GO:0030288">
    <property type="term" value="C:outer membrane-bounded periplasmic space"/>
    <property type="evidence" value="ECO:0007669"/>
    <property type="project" value="UniProtKB-UniRule"/>
</dbReference>
<reference evidence="9 10" key="1">
    <citation type="submission" date="2018-06" db="EMBL/GenBank/DDBJ databases">
        <authorList>
            <consortium name="Pathogen Informatics"/>
            <person name="Doyle S."/>
        </authorList>
    </citation>
    <scope>NUCLEOTIDE SEQUENCE [LARGE SCALE GENOMIC DNA]</scope>
    <source>
        <strain evidence="9 10">NCTC4191</strain>
    </source>
</reference>
<evidence type="ECO:0000256" key="1">
    <source>
        <dbReference type="ARBA" id="ARBA00022618"/>
    </source>
</evidence>
<dbReference type="InterPro" id="IPR011707">
    <property type="entry name" value="Cu-oxidase-like_N"/>
</dbReference>
<dbReference type="PANTHER" id="PTHR48267:SF1">
    <property type="entry name" value="BILIRUBIN OXIDASE"/>
    <property type="match status" value="1"/>
</dbReference>
<dbReference type="GO" id="GO:0016491">
    <property type="term" value="F:oxidoreductase activity"/>
    <property type="evidence" value="ECO:0007669"/>
    <property type="project" value="InterPro"/>
</dbReference>
<evidence type="ECO:0000256" key="3">
    <source>
        <dbReference type="ARBA" id="ARBA00022764"/>
    </source>
</evidence>
<evidence type="ECO:0000313" key="9">
    <source>
        <dbReference type="EMBL" id="SUT94715.1"/>
    </source>
</evidence>
<dbReference type="InterPro" id="IPR045087">
    <property type="entry name" value="Cu-oxidase_fam"/>
</dbReference>
<sequence length="470" mass="53519">MMNLTRRQLLTRSAVAATMFSAPKTLWAAERQPLKIPPIIDVGRGRPVRLDLRPAQTQFDKGKLVDVWGVNGQYLAPTVRVKSDDFVKLTYVNNLPQTVTMNIQGLLAPTEMIGSIHRKLEAKSSWSPIISIHQPACTCWYHADTMLNSAFQIYRGLAGLWIIEDEQSKKANLPNKYGVNDIPLILQDQQLNKQGVQVLDANQKQFFGKRLFVNGQESAYHQVARGWVRLRIVNASLSRPYQLRLDNDQPLHLIATGVGMLAEPVPLESITLAPSERVEVLVDLNEGKTVSLISGQKRDIFYQAKNLFSDDNELADNVILELRPEGMAAVFSNKPSLPPFATEDFQLKIAEERHLIIRPFDRLINQKRFDPKRIDFNVKQGNVERWYITSDEAVGFTLQGAKFLIETRNRQRLPHKQLAWHDTVWLEKNQEVTLLVRFDHQASAQLPFTFGVSDFMLRDRGAMGQFIVTE</sequence>